<dbReference type="EMBL" id="CP010401">
    <property type="protein sequence ID" value="ALE03173.1"/>
    <property type="molecule type" value="Genomic_DNA"/>
</dbReference>
<gene>
    <name evidence="1" type="ORF">PU02_0359</name>
</gene>
<evidence type="ECO:0000313" key="2">
    <source>
        <dbReference type="Proteomes" id="UP000057213"/>
    </source>
</evidence>
<dbReference type="STRING" id="1318743.PU02_0359"/>
<accession>A0A0M5KUD1</accession>
<dbReference type="KEGG" id="banc:PU02_0359"/>
<dbReference type="PATRIC" id="fig|1318743.3.peg.370"/>
<keyword evidence="2" id="KW-1185">Reference proteome</keyword>
<name>A0A0M5KUD1_9HYPH</name>
<dbReference type="AlphaFoldDB" id="A0A0M5KUD1"/>
<dbReference type="Proteomes" id="UP000057213">
    <property type="component" value="Chromosome"/>
</dbReference>
<protein>
    <submittedName>
        <fullName evidence="1">Uncharacterized protein</fullName>
    </submittedName>
</protein>
<reference evidence="1 2" key="1">
    <citation type="journal article" date="2015" name="Genome Announc.">
        <title>Complete Genome Sequence of Bartonella ancashensis Strain 20.00, Isolated from the Blood of a Patient with Verruga Peruana.</title>
        <authorList>
            <person name="Hang J."/>
            <person name="Mullins K.E."/>
            <person name="Clifford R.J."/>
            <person name="Onmus-Leone F."/>
            <person name="Yang Y."/>
            <person name="Jiang J."/>
            <person name="Leguia M."/>
            <person name="Kasper M.R."/>
            <person name="Maguina C."/>
            <person name="Lesho E.P."/>
            <person name="Jarman R.G."/>
            <person name="Richards A.L."/>
            <person name="Blazes D."/>
        </authorList>
    </citation>
    <scope>NUCLEOTIDE SEQUENCE [LARGE SCALE GENOMIC DNA]</scope>
    <source>
        <strain evidence="1 2">20.00</strain>
    </source>
</reference>
<organism evidence="1 2">
    <name type="scientific">Bartonella ancashensis</name>
    <dbReference type="NCBI Taxonomy" id="1318743"/>
    <lineage>
        <taxon>Bacteria</taxon>
        <taxon>Pseudomonadati</taxon>
        <taxon>Pseudomonadota</taxon>
        <taxon>Alphaproteobacteria</taxon>
        <taxon>Hyphomicrobiales</taxon>
        <taxon>Bartonellaceae</taxon>
        <taxon>Bartonella</taxon>
    </lineage>
</organism>
<proteinExistence type="predicted"/>
<sequence length="63" mass="7271">MDNPYLKDNKSYVQKGTVILPFHDLKKRCGVQEICVVSSAFVRKFFYGVCCRVIHVVMDDICI</sequence>
<evidence type="ECO:0000313" key="1">
    <source>
        <dbReference type="EMBL" id="ALE03173.1"/>
    </source>
</evidence>